<name>A0A090WNH9_9FLAO</name>
<evidence type="ECO:0000256" key="2">
    <source>
        <dbReference type="ARBA" id="ARBA00010944"/>
    </source>
</evidence>
<dbReference type="Proteomes" id="UP000029643">
    <property type="component" value="Unassembled WGS sequence"/>
</dbReference>
<dbReference type="UniPathway" id="UPA00124"/>
<evidence type="ECO:0000313" key="9">
    <source>
        <dbReference type="Proteomes" id="UP000029643"/>
    </source>
</evidence>
<dbReference type="GO" id="GO:0005829">
    <property type="term" value="C:cytosol"/>
    <property type="evidence" value="ECO:0007669"/>
    <property type="project" value="TreeGrafter"/>
</dbReference>
<dbReference type="GO" id="GO:0008831">
    <property type="term" value="F:dTDP-4-dehydrorhamnose reductase activity"/>
    <property type="evidence" value="ECO:0007669"/>
    <property type="project" value="UniProtKB-EC"/>
</dbReference>
<evidence type="ECO:0000256" key="3">
    <source>
        <dbReference type="ARBA" id="ARBA00012929"/>
    </source>
</evidence>
<dbReference type="GO" id="GO:0019305">
    <property type="term" value="P:dTDP-rhamnose biosynthetic process"/>
    <property type="evidence" value="ECO:0007669"/>
    <property type="project" value="UniProtKB-UniPathway"/>
</dbReference>
<evidence type="ECO:0000313" key="8">
    <source>
        <dbReference type="EMBL" id="GAL78670.1"/>
    </source>
</evidence>
<reference evidence="8 9" key="1">
    <citation type="journal article" date="2014" name="Genome Announc.">
        <title>Draft Genome Sequences of Marine Flavobacterium Algibacter lectus Strains SS8 and NR4.</title>
        <authorList>
            <person name="Takatani N."/>
            <person name="Nakanishi M."/>
            <person name="Meirelles P."/>
            <person name="Mino S."/>
            <person name="Suda W."/>
            <person name="Oshima K."/>
            <person name="Hattori M."/>
            <person name="Ohkuma M."/>
            <person name="Hosokawa M."/>
            <person name="Miyashita K."/>
            <person name="Thompson F.L."/>
            <person name="Niwa A."/>
            <person name="Sawabe T."/>
            <person name="Sawabe T."/>
        </authorList>
    </citation>
    <scope>NUCLEOTIDE SEQUENCE [LARGE SCALE GENOMIC DNA]</scope>
    <source>
        <strain evidence="9">JCM19274</strain>
    </source>
</reference>
<keyword evidence="6 8" id="KW-0560">Oxidoreductase</keyword>
<comment type="similarity">
    <text evidence="2 6">Belongs to the dTDP-4-dehydrorhamnose reductase family.</text>
</comment>
<dbReference type="Pfam" id="PF04321">
    <property type="entry name" value="RmlD_sub_bind"/>
    <property type="match status" value="1"/>
</dbReference>
<evidence type="ECO:0000259" key="7">
    <source>
        <dbReference type="Pfam" id="PF04321"/>
    </source>
</evidence>
<evidence type="ECO:0000256" key="4">
    <source>
        <dbReference type="ARBA" id="ARBA00017099"/>
    </source>
</evidence>
<dbReference type="AlphaFoldDB" id="A0A090WNH9"/>
<evidence type="ECO:0000256" key="5">
    <source>
        <dbReference type="ARBA" id="ARBA00048200"/>
    </source>
</evidence>
<dbReference type="RefSeq" id="WP_369449906.1">
    <property type="nucleotide sequence ID" value="NZ_BBNU01000003.1"/>
</dbReference>
<keyword evidence="6" id="KW-0521">NADP</keyword>
<accession>A0A090WNH9</accession>
<dbReference type="InterPro" id="IPR029903">
    <property type="entry name" value="RmlD-like-bd"/>
</dbReference>
<dbReference type="InterPro" id="IPR036291">
    <property type="entry name" value="NAD(P)-bd_dom_sf"/>
</dbReference>
<sequence length="140" mass="15405">MINVLVTGSNGQLASCIKNLDVQHNLNFIYADHLQLDICNLNSVGAFFKSQIKFQYCINCAAYTAVDQAENDIEKAFSVNAFGPKNLALVCSEYDTTLIHISTDFVFDGMQSIPYTENDITNPLNVYGKSKLQGGKGNPK</sequence>
<evidence type="ECO:0000256" key="1">
    <source>
        <dbReference type="ARBA" id="ARBA00004781"/>
    </source>
</evidence>
<dbReference type="EMBL" id="BBNU01000003">
    <property type="protein sequence ID" value="GAL78670.1"/>
    <property type="molecule type" value="Genomic_DNA"/>
</dbReference>
<dbReference type="InterPro" id="IPR005913">
    <property type="entry name" value="dTDP_dehydrorham_reduct"/>
</dbReference>
<comment type="caution">
    <text evidence="8">The sequence shown here is derived from an EMBL/GenBank/DDBJ whole genome shotgun (WGS) entry which is preliminary data.</text>
</comment>
<comment type="function">
    <text evidence="6">Catalyzes the reduction of dTDP-6-deoxy-L-lyxo-4-hexulose to yield dTDP-L-rhamnose.</text>
</comment>
<dbReference type="PANTHER" id="PTHR10491:SF4">
    <property type="entry name" value="METHIONINE ADENOSYLTRANSFERASE 2 SUBUNIT BETA"/>
    <property type="match status" value="1"/>
</dbReference>
<comment type="pathway">
    <text evidence="1 6">Carbohydrate biosynthesis; dTDP-L-rhamnose biosynthesis.</text>
</comment>
<evidence type="ECO:0000256" key="6">
    <source>
        <dbReference type="RuleBase" id="RU364082"/>
    </source>
</evidence>
<dbReference type="Gene3D" id="3.40.50.720">
    <property type="entry name" value="NAD(P)-binding Rossmann-like Domain"/>
    <property type="match status" value="1"/>
</dbReference>
<feature type="domain" description="RmlD-like substrate binding" evidence="7">
    <location>
        <begin position="3"/>
        <end position="134"/>
    </location>
</feature>
<protein>
    <recommendedName>
        <fullName evidence="4 6">dTDP-4-dehydrorhamnose reductase</fullName>
        <ecNumber evidence="3 6">1.1.1.133</ecNumber>
    </recommendedName>
</protein>
<dbReference type="PANTHER" id="PTHR10491">
    <property type="entry name" value="DTDP-4-DEHYDRORHAMNOSE REDUCTASE"/>
    <property type="match status" value="1"/>
</dbReference>
<dbReference type="SUPFAM" id="SSF51735">
    <property type="entry name" value="NAD(P)-binding Rossmann-fold domains"/>
    <property type="match status" value="1"/>
</dbReference>
<organism evidence="8 9">
    <name type="scientific">Algibacter lectus</name>
    <dbReference type="NCBI Taxonomy" id="221126"/>
    <lineage>
        <taxon>Bacteria</taxon>
        <taxon>Pseudomonadati</taxon>
        <taxon>Bacteroidota</taxon>
        <taxon>Flavobacteriia</taxon>
        <taxon>Flavobacteriales</taxon>
        <taxon>Flavobacteriaceae</taxon>
        <taxon>Algibacter</taxon>
    </lineage>
</organism>
<proteinExistence type="inferred from homology"/>
<comment type="catalytic activity">
    <reaction evidence="5">
        <text>dTDP-beta-L-rhamnose + NADP(+) = dTDP-4-dehydro-beta-L-rhamnose + NADPH + H(+)</text>
        <dbReference type="Rhea" id="RHEA:21796"/>
        <dbReference type="ChEBI" id="CHEBI:15378"/>
        <dbReference type="ChEBI" id="CHEBI:57510"/>
        <dbReference type="ChEBI" id="CHEBI:57783"/>
        <dbReference type="ChEBI" id="CHEBI:58349"/>
        <dbReference type="ChEBI" id="CHEBI:62830"/>
        <dbReference type="EC" id="1.1.1.133"/>
    </reaction>
</comment>
<dbReference type="EC" id="1.1.1.133" evidence="3 6"/>
<gene>
    <name evidence="8" type="ORF">JCM19274_1134</name>
</gene>